<keyword evidence="2 4" id="KW-1133">Transmembrane helix</keyword>
<feature type="transmembrane region" description="Helical" evidence="4">
    <location>
        <begin position="60"/>
        <end position="80"/>
    </location>
</feature>
<dbReference type="EMBL" id="PFNL01000115">
    <property type="protein sequence ID" value="PIZ46024.1"/>
    <property type="molecule type" value="Genomic_DNA"/>
</dbReference>
<dbReference type="Proteomes" id="UP000228920">
    <property type="component" value="Unassembled WGS sequence"/>
</dbReference>
<dbReference type="AlphaFoldDB" id="A0A2M7TI59"/>
<feature type="transmembrane region" description="Helical" evidence="4">
    <location>
        <begin position="115"/>
        <end position="132"/>
    </location>
</feature>
<accession>A0A2M7TI59</accession>
<dbReference type="Pfam" id="PF07690">
    <property type="entry name" value="MFS_1"/>
    <property type="match status" value="1"/>
</dbReference>
<dbReference type="InterPro" id="IPR052714">
    <property type="entry name" value="MFS_Exporter"/>
</dbReference>
<dbReference type="InterPro" id="IPR011701">
    <property type="entry name" value="MFS"/>
</dbReference>
<feature type="domain" description="Major facilitator superfamily (MFS) profile" evidence="5">
    <location>
        <begin position="5"/>
        <end position="218"/>
    </location>
</feature>
<evidence type="ECO:0000259" key="5">
    <source>
        <dbReference type="PROSITE" id="PS50850"/>
    </source>
</evidence>
<dbReference type="SUPFAM" id="SSF103473">
    <property type="entry name" value="MFS general substrate transporter"/>
    <property type="match status" value="1"/>
</dbReference>
<feature type="transmembrane region" description="Helical" evidence="4">
    <location>
        <begin position="92"/>
        <end position="109"/>
    </location>
</feature>
<evidence type="ECO:0000256" key="3">
    <source>
        <dbReference type="ARBA" id="ARBA00023136"/>
    </source>
</evidence>
<feature type="transmembrane region" description="Helical" evidence="4">
    <location>
        <begin position="23"/>
        <end position="48"/>
    </location>
</feature>
<evidence type="ECO:0000313" key="6">
    <source>
        <dbReference type="EMBL" id="PIZ46024.1"/>
    </source>
</evidence>
<dbReference type="PANTHER" id="PTHR23531">
    <property type="entry name" value="QUINOLENE RESISTANCE PROTEIN NORA"/>
    <property type="match status" value="1"/>
</dbReference>
<dbReference type="PROSITE" id="PS50850">
    <property type="entry name" value="MFS"/>
    <property type="match status" value="1"/>
</dbReference>
<evidence type="ECO:0000256" key="2">
    <source>
        <dbReference type="ARBA" id="ARBA00022989"/>
    </source>
</evidence>
<feature type="transmembrane region" description="Helical" evidence="4">
    <location>
        <begin position="153"/>
        <end position="174"/>
    </location>
</feature>
<gene>
    <name evidence="6" type="ORF">COY32_04190</name>
</gene>
<dbReference type="PANTHER" id="PTHR23531:SF1">
    <property type="entry name" value="QUINOLENE RESISTANCE PROTEIN NORA"/>
    <property type="match status" value="1"/>
</dbReference>
<keyword evidence="1 4" id="KW-0812">Transmembrane</keyword>
<reference evidence="7" key="1">
    <citation type="submission" date="2017-09" db="EMBL/GenBank/DDBJ databases">
        <title>Depth-based differentiation of microbial function through sediment-hosted aquifers and enrichment of novel symbionts in the deep terrestrial subsurface.</title>
        <authorList>
            <person name="Probst A.J."/>
            <person name="Ladd B."/>
            <person name="Jarett J.K."/>
            <person name="Geller-Mcgrath D.E."/>
            <person name="Sieber C.M.K."/>
            <person name="Emerson J.B."/>
            <person name="Anantharaman K."/>
            <person name="Thomas B.C."/>
            <person name="Malmstrom R."/>
            <person name="Stieglmeier M."/>
            <person name="Klingl A."/>
            <person name="Woyke T."/>
            <person name="Ryan C.M."/>
            <person name="Banfield J.F."/>
        </authorList>
    </citation>
    <scope>NUCLEOTIDE SEQUENCE [LARGE SCALE GENOMIC DNA]</scope>
</reference>
<proteinExistence type="predicted"/>
<dbReference type="InterPro" id="IPR036259">
    <property type="entry name" value="MFS_trans_sf"/>
</dbReference>
<comment type="caution">
    <text evidence="6">The sequence shown here is derived from an EMBL/GenBank/DDBJ whole genome shotgun (WGS) entry which is preliminary data.</text>
</comment>
<evidence type="ECO:0000256" key="4">
    <source>
        <dbReference type="SAM" id="Phobius"/>
    </source>
</evidence>
<dbReference type="GO" id="GO:0022857">
    <property type="term" value="F:transmembrane transporter activity"/>
    <property type="evidence" value="ECO:0007669"/>
    <property type="project" value="InterPro"/>
</dbReference>
<dbReference type="Gene3D" id="1.20.1250.20">
    <property type="entry name" value="MFS general substrate transporter like domains"/>
    <property type="match status" value="1"/>
</dbReference>
<evidence type="ECO:0000313" key="7">
    <source>
        <dbReference type="Proteomes" id="UP000228920"/>
    </source>
</evidence>
<evidence type="ECO:0000256" key="1">
    <source>
        <dbReference type="ARBA" id="ARBA00022692"/>
    </source>
</evidence>
<feature type="transmembrane region" description="Helical" evidence="4">
    <location>
        <begin position="180"/>
        <end position="204"/>
    </location>
</feature>
<organism evidence="6 7">
    <name type="scientific">candidate division WWE3 bacterium CG_4_10_14_0_2_um_filter_41_14</name>
    <dbReference type="NCBI Taxonomy" id="1975072"/>
    <lineage>
        <taxon>Bacteria</taxon>
        <taxon>Katanobacteria</taxon>
    </lineage>
</organism>
<name>A0A2M7TI59_UNCKA</name>
<protein>
    <recommendedName>
        <fullName evidence="5">Major facilitator superfamily (MFS) profile domain-containing protein</fullName>
    </recommendedName>
</protein>
<dbReference type="InterPro" id="IPR020846">
    <property type="entry name" value="MFS_dom"/>
</dbReference>
<sequence>MCRQMIFKSFLGYRPSRFHMNPIVRGFIASETAFWSGINAVGPIFAVFVADHVSGGSVEAAGTSVTVYLLARVMVELFVARILNQSTDDKKFVFAMSGTFVVGLCYVGFMFADNIVTVLFLQAAVGASLAVASPAKYALFSEHLDKGKESTEWGVYDAVSMGGMALTAAIGGYVAQTYGFAFLFGIAATLILIGTLPFALFVFANKKGKKQLEKQNKS</sequence>
<keyword evidence="3 4" id="KW-0472">Membrane</keyword>